<evidence type="ECO:0000313" key="2">
    <source>
        <dbReference type="EMBL" id="KAJ5361866.1"/>
    </source>
</evidence>
<dbReference type="PRINTS" id="PR00368">
    <property type="entry name" value="FADPNR"/>
</dbReference>
<keyword evidence="3" id="KW-1185">Reference proteome</keyword>
<dbReference type="AlphaFoldDB" id="A0A9W9RKW3"/>
<reference evidence="2" key="1">
    <citation type="submission" date="2022-12" db="EMBL/GenBank/DDBJ databases">
        <authorList>
            <person name="Petersen C."/>
        </authorList>
    </citation>
    <scope>NUCLEOTIDE SEQUENCE</scope>
    <source>
        <strain evidence="2">IBT 35675</strain>
    </source>
</reference>
<evidence type="ECO:0000313" key="3">
    <source>
        <dbReference type="Proteomes" id="UP001148299"/>
    </source>
</evidence>
<dbReference type="GO" id="GO:0050660">
    <property type="term" value="F:flavin adenine dinucleotide binding"/>
    <property type="evidence" value="ECO:0007669"/>
    <property type="project" value="TreeGrafter"/>
</dbReference>
<evidence type="ECO:0000256" key="1">
    <source>
        <dbReference type="ARBA" id="ARBA00023002"/>
    </source>
</evidence>
<dbReference type="SUPFAM" id="SSF51905">
    <property type="entry name" value="FAD/NAD(P)-binding domain"/>
    <property type="match status" value="2"/>
</dbReference>
<sequence length="605" mass="67630">MTDLPPRPALPNFSLQGIEPEHVNAPSIIQSWILRLMTVIEKENFNQLSELFVEESYWRDCAALSWTIACKNGVSRITQYLKVSTAGFGQLSLMKTGALKPSLVTREGVVYLQAGFNFTTKFGTGQGVLRLANTSPSEWRAWTVSTILHDLAEQIGYPVSESANGECGNHVIANGFDRYENSQNLQVLVVGGGQSGVIIAAWLKQLGLQSLILEKGPRLGQAWWSRYKTVQTHTPSHTDDFPFLPFPKNWPYGISRARLASWIEYYAKIMELDYEVNVPVQTVEYNQASRLWSVIVKDTHNTQRVFKARHVIFATGVFGPTPNIPNIPGIDLYRGSAYHSSEHDTAARIPDVRKKTVTIIGCGTSAHDIAQDYVAHGAKAVSMIQRTPIWSVSTDSIGRIQFSDYYSPDVTTHEADQLDMSWSLGLTRAWGVKITQRIIENDKELMDNLENAGMHLKRSPDGLSLIDHQLLIGGHYYIDQGADKMIVDGRISVHWCDKGVKEFQKDGVTLHNGDKIDADITVLATGFMPHNHHLSQIIPKEVLDKIGDLGAPDEDEESIGFYRPTGVPGFWRFSGGLRDCRQYSKVLALQILAVERGWVDGYWES</sequence>
<dbReference type="InterPro" id="IPR036188">
    <property type="entry name" value="FAD/NAD-bd_sf"/>
</dbReference>
<dbReference type="PANTHER" id="PTHR43539">
    <property type="entry name" value="FLAVIN-BINDING MONOOXYGENASE-LIKE PROTEIN (AFU_ORTHOLOGUE AFUA_4G09220)"/>
    <property type="match status" value="1"/>
</dbReference>
<reference evidence="2" key="2">
    <citation type="journal article" date="2023" name="IMA Fungus">
        <title>Comparative genomic study of the Penicillium genus elucidates a diverse pangenome and 15 lateral gene transfer events.</title>
        <authorList>
            <person name="Petersen C."/>
            <person name="Sorensen T."/>
            <person name="Nielsen M.R."/>
            <person name="Sondergaard T.E."/>
            <person name="Sorensen J.L."/>
            <person name="Fitzpatrick D.A."/>
            <person name="Frisvad J.C."/>
            <person name="Nielsen K.L."/>
        </authorList>
    </citation>
    <scope>NUCLEOTIDE SEQUENCE</scope>
    <source>
        <strain evidence="2">IBT 35675</strain>
    </source>
</reference>
<dbReference type="Pfam" id="PF13738">
    <property type="entry name" value="Pyr_redox_3"/>
    <property type="match status" value="1"/>
</dbReference>
<dbReference type="EMBL" id="JAPZBR010000002">
    <property type="protein sequence ID" value="KAJ5361866.1"/>
    <property type="molecule type" value="Genomic_DNA"/>
</dbReference>
<keyword evidence="2" id="KW-0503">Monooxygenase</keyword>
<organism evidence="2 3">
    <name type="scientific">Penicillium brevicompactum</name>
    <dbReference type="NCBI Taxonomy" id="5074"/>
    <lineage>
        <taxon>Eukaryota</taxon>
        <taxon>Fungi</taxon>
        <taxon>Dikarya</taxon>
        <taxon>Ascomycota</taxon>
        <taxon>Pezizomycotina</taxon>
        <taxon>Eurotiomycetes</taxon>
        <taxon>Eurotiomycetidae</taxon>
        <taxon>Eurotiales</taxon>
        <taxon>Aspergillaceae</taxon>
        <taxon>Penicillium</taxon>
    </lineage>
</organism>
<dbReference type="Proteomes" id="UP001148299">
    <property type="component" value="Unassembled WGS sequence"/>
</dbReference>
<dbReference type="InterPro" id="IPR050982">
    <property type="entry name" value="Auxin_biosynth/cation_transpt"/>
</dbReference>
<name>A0A9W9RKW3_PENBR</name>
<dbReference type="Gene3D" id="3.50.50.60">
    <property type="entry name" value="FAD/NAD(P)-binding domain"/>
    <property type="match status" value="1"/>
</dbReference>
<comment type="caution">
    <text evidence="2">The sequence shown here is derived from an EMBL/GenBank/DDBJ whole genome shotgun (WGS) entry which is preliminary data.</text>
</comment>
<protein>
    <submittedName>
        <fullName evidence="2">Monooxygenase</fullName>
    </submittedName>
</protein>
<proteinExistence type="predicted"/>
<dbReference type="PANTHER" id="PTHR43539:SF24">
    <property type="entry name" value="FAD_NAD(P)-BINDING DOMAIN-CONTAINING PROTEIN-RELATED"/>
    <property type="match status" value="1"/>
</dbReference>
<dbReference type="GO" id="GO:0004497">
    <property type="term" value="F:monooxygenase activity"/>
    <property type="evidence" value="ECO:0007669"/>
    <property type="project" value="UniProtKB-KW"/>
</dbReference>
<keyword evidence="1" id="KW-0560">Oxidoreductase</keyword>
<accession>A0A9W9RKW3</accession>
<gene>
    <name evidence="2" type="ORF">N7541_002710</name>
</gene>